<dbReference type="Proteomes" id="UP000004259">
    <property type="component" value="Unassembled WGS sequence"/>
</dbReference>
<organism evidence="1 2">
    <name type="scientific">Ruminococcus albus 8</name>
    <dbReference type="NCBI Taxonomy" id="246199"/>
    <lineage>
        <taxon>Bacteria</taxon>
        <taxon>Bacillati</taxon>
        <taxon>Bacillota</taxon>
        <taxon>Clostridia</taxon>
        <taxon>Eubacteriales</taxon>
        <taxon>Oscillospiraceae</taxon>
        <taxon>Ruminococcus</taxon>
    </lineage>
</organism>
<evidence type="ECO:0000313" key="1">
    <source>
        <dbReference type="EMBL" id="EGC04541.1"/>
    </source>
</evidence>
<evidence type="ECO:0000313" key="2">
    <source>
        <dbReference type="Proteomes" id="UP000004259"/>
    </source>
</evidence>
<protein>
    <submittedName>
        <fullName evidence="1">Uncharacterized protein</fullName>
    </submittedName>
</protein>
<proteinExistence type="predicted"/>
<name>E9S7Z3_RUMAL</name>
<gene>
    <name evidence="1" type="ORF">CUS_7368</name>
</gene>
<sequence>MTTEYSLAKMKSPPLKVGEFSDIINRTISHHSADENFFSAV</sequence>
<comment type="caution">
    <text evidence="1">The sequence shown here is derived from an EMBL/GenBank/DDBJ whole genome shotgun (WGS) entry which is preliminary data.</text>
</comment>
<accession>E9S7Z3</accession>
<keyword evidence="2" id="KW-1185">Reference proteome</keyword>
<dbReference type="AlphaFoldDB" id="E9S7Z3"/>
<reference evidence="1 2" key="1">
    <citation type="submission" date="2011-02" db="EMBL/GenBank/DDBJ databases">
        <authorList>
            <person name="Nelson K.E."/>
            <person name="Sutton G."/>
            <person name="Torralba M."/>
            <person name="Durkin S."/>
            <person name="Harkins D."/>
            <person name="Montgomery R."/>
            <person name="Ziemer C."/>
            <person name="Klaassens E."/>
            <person name="Ocuiv P."/>
            <person name="Morrison M."/>
        </authorList>
    </citation>
    <scope>NUCLEOTIDE SEQUENCE [LARGE SCALE GENOMIC DNA]</scope>
    <source>
        <strain evidence="1 2">8</strain>
    </source>
</reference>
<dbReference type="STRING" id="246199.CUS_7368"/>
<dbReference type="EMBL" id="ADKM02000018">
    <property type="protein sequence ID" value="EGC04541.1"/>
    <property type="molecule type" value="Genomic_DNA"/>
</dbReference>